<proteinExistence type="predicted"/>
<accession>A0ABQ9UZ09</accession>
<keyword evidence="3" id="KW-1185">Reference proteome</keyword>
<dbReference type="EMBL" id="JASSZA010000009">
    <property type="protein sequence ID" value="KAK2102363.1"/>
    <property type="molecule type" value="Genomic_DNA"/>
</dbReference>
<reference evidence="2 3" key="1">
    <citation type="submission" date="2023-05" db="EMBL/GenBank/DDBJ databases">
        <title>B98-5 Cell Line De Novo Hybrid Assembly: An Optical Mapping Approach.</title>
        <authorList>
            <person name="Kananen K."/>
            <person name="Auerbach J.A."/>
            <person name="Kautto E."/>
            <person name="Blachly J.S."/>
        </authorList>
    </citation>
    <scope>NUCLEOTIDE SEQUENCE [LARGE SCALE GENOMIC DNA]</scope>
    <source>
        <strain evidence="2">B95-8</strain>
        <tissue evidence="2">Cell line</tissue>
    </source>
</reference>
<gene>
    <name evidence="2" type="ORF">P7K49_020030</name>
</gene>
<comment type="caution">
    <text evidence="2">The sequence shown here is derived from an EMBL/GenBank/DDBJ whole genome shotgun (WGS) entry which is preliminary data.</text>
</comment>
<organism evidence="2 3">
    <name type="scientific">Saguinus oedipus</name>
    <name type="common">Cotton-top tamarin</name>
    <name type="synonym">Oedipomidas oedipus</name>
    <dbReference type="NCBI Taxonomy" id="9490"/>
    <lineage>
        <taxon>Eukaryota</taxon>
        <taxon>Metazoa</taxon>
        <taxon>Chordata</taxon>
        <taxon>Craniata</taxon>
        <taxon>Vertebrata</taxon>
        <taxon>Euteleostomi</taxon>
        <taxon>Mammalia</taxon>
        <taxon>Eutheria</taxon>
        <taxon>Euarchontoglires</taxon>
        <taxon>Primates</taxon>
        <taxon>Haplorrhini</taxon>
        <taxon>Platyrrhini</taxon>
        <taxon>Cebidae</taxon>
        <taxon>Callitrichinae</taxon>
        <taxon>Saguinus</taxon>
    </lineage>
</organism>
<protein>
    <submittedName>
        <fullName evidence="2">Uncharacterized protein</fullName>
    </submittedName>
</protein>
<dbReference type="Proteomes" id="UP001266305">
    <property type="component" value="Unassembled WGS sequence"/>
</dbReference>
<name>A0ABQ9UZ09_SAGOE</name>
<feature type="region of interest" description="Disordered" evidence="1">
    <location>
        <begin position="1"/>
        <end position="55"/>
    </location>
</feature>
<evidence type="ECO:0000313" key="2">
    <source>
        <dbReference type="EMBL" id="KAK2102363.1"/>
    </source>
</evidence>
<feature type="non-terminal residue" evidence="2">
    <location>
        <position position="55"/>
    </location>
</feature>
<sequence>MFPDPDSSGSQGRACADPGKRRGPPEPPPGAQGPARLDPPGSFILHPRLLHLRAP</sequence>
<evidence type="ECO:0000256" key="1">
    <source>
        <dbReference type="SAM" id="MobiDB-lite"/>
    </source>
</evidence>
<evidence type="ECO:0000313" key="3">
    <source>
        <dbReference type="Proteomes" id="UP001266305"/>
    </source>
</evidence>